<dbReference type="SUPFAM" id="SSF55781">
    <property type="entry name" value="GAF domain-like"/>
    <property type="match status" value="1"/>
</dbReference>
<comment type="caution">
    <text evidence="11">The sequence shown here is derived from an EMBL/GenBank/DDBJ whole genome shotgun (WGS) entry which is preliminary data.</text>
</comment>
<evidence type="ECO:0000256" key="8">
    <source>
        <dbReference type="ARBA" id="ARBA00023012"/>
    </source>
</evidence>
<dbReference type="InterPro" id="IPR036890">
    <property type="entry name" value="HATPase_C_sf"/>
</dbReference>
<keyword evidence="6 11" id="KW-0418">Kinase</keyword>
<dbReference type="Proteomes" id="UP000316096">
    <property type="component" value="Unassembled WGS sequence"/>
</dbReference>
<dbReference type="InterPro" id="IPR029016">
    <property type="entry name" value="GAF-like_dom_sf"/>
</dbReference>
<dbReference type="Pfam" id="PF01590">
    <property type="entry name" value="GAF"/>
    <property type="match status" value="1"/>
</dbReference>
<protein>
    <recommendedName>
        <fullName evidence="2">histidine kinase</fullName>
        <ecNumber evidence="2">2.7.13.3</ecNumber>
    </recommendedName>
</protein>
<dbReference type="GO" id="GO:0016020">
    <property type="term" value="C:membrane"/>
    <property type="evidence" value="ECO:0007669"/>
    <property type="project" value="InterPro"/>
</dbReference>
<gene>
    <name evidence="11" type="ORF">FB559_8081</name>
</gene>
<dbReference type="EC" id="2.7.13.3" evidence="2"/>
<dbReference type="RefSeq" id="WP_141962751.1">
    <property type="nucleotide sequence ID" value="NZ_VFOZ01000002.1"/>
</dbReference>
<evidence type="ECO:0000259" key="9">
    <source>
        <dbReference type="SMART" id="SM00065"/>
    </source>
</evidence>
<dbReference type="PANTHER" id="PTHR24421">
    <property type="entry name" value="NITRATE/NITRITE SENSOR PROTEIN NARX-RELATED"/>
    <property type="match status" value="1"/>
</dbReference>
<evidence type="ECO:0000256" key="6">
    <source>
        <dbReference type="ARBA" id="ARBA00022777"/>
    </source>
</evidence>
<evidence type="ECO:0000256" key="2">
    <source>
        <dbReference type="ARBA" id="ARBA00012438"/>
    </source>
</evidence>
<evidence type="ECO:0000256" key="7">
    <source>
        <dbReference type="ARBA" id="ARBA00022840"/>
    </source>
</evidence>
<dbReference type="EMBL" id="VFOZ01000002">
    <property type="protein sequence ID" value="TQL90768.1"/>
    <property type="molecule type" value="Genomic_DNA"/>
</dbReference>
<dbReference type="Gene3D" id="3.30.450.40">
    <property type="match status" value="1"/>
</dbReference>
<dbReference type="SMART" id="SM00065">
    <property type="entry name" value="GAF"/>
    <property type="match status" value="1"/>
</dbReference>
<dbReference type="Gene3D" id="3.30.565.10">
    <property type="entry name" value="Histidine kinase-like ATPase, C-terminal domain"/>
    <property type="match status" value="1"/>
</dbReference>
<dbReference type="Pfam" id="PF02518">
    <property type="entry name" value="HATPase_c"/>
    <property type="match status" value="1"/>
</dbReference>
<organism evidence="11 12">
    <name type="scientific">Actinoallomurus bryophytorum</name>
    <dbReference type="NCBI Taxonomy" id="1490222"/>
    <lineage>
        <taxon>Bacteria</taxon>
        <taxon>Bacillati</taxon>
        <taxon>Actinomycetota</taxon>
        <taxon>Actinomycetes</taxon>
        <taxon>Streptosporangiales</taxon>
        <taxon>Thermomonosporaceae</taxon>
        <taxon>Actinoallomurus</taxon>
    </lineage>
</organism>
<reference evidence="11 12" key="1">
    <citation type="submission" date="2019-06" db="EMBL/GenBank/DDBJ databases">
        <title>Sequencing the genomes of 1000 actinobacteria strains.</title>
        <authorList>
            <person name="Klenk H.-P."/>
        </authorList>
    </citation>
    <scope>NUCLEOTIDE SEQUENCE [LARGE SCALE GENOMIC DNA]</scope>
    <source>
        <strain evidence="11 12">DSM 102200</strain>
    </source>
</reference>
<accession>A0A543C145</accession>
<dbReference type="Pfam" id="PF07730">
    <property type="entry name" value="HisKA_3"/>
    <property type="match status" value="1"/>
</dbReference>
<keyword evidence="12" id="KW-1185">Reference proteome</keyword>
<dbReference type="GO" id="GO:0005524">
    <property type="term" value="F:ATP binding"/>
    <property type="evidence" value="ECO:0007669"/>
    <property type="project" value="UniProtKB-KW"/>
</dbReference>
<dbReference type="SMART" id="SM00387">
    <property type="entry name" value="HATPase_c"/>
    <property type="match status" value="1"/>
</dbReference>
<evidence type="ECO:0000256" key="1">
    <source>
        <dbReference type="ARBA" id="ARBA00000085"/>
    </source>
</evidence>
<evidence type="ECO:0000256" key="5">
    <source>
        <dbReference type="ARBA" id="ARBA00022741"/>
    </source>
</evidence>
<evidence type="ECO:0000256" key="4">
    <source>
        <dbReference type="ARBA" id="ARBA00022679"/>
    </source>
</evidence>
<dbReference type="SUPFAM" id="SSF55874">
    <property type="entry name" value="ATPase domain of HSP90 chaperone/DNA topoisomerase II/histidine kinase"/>
    <property type="match status" value="1"/>
</dbReference>
<dbReference type="Gene3D" id="1.20.5.1930">
    <property type="match status" value="1"/>
</dbReference>
<keyword evidence="5" id="KW-0547">Nucleotide-binding</keyword>
<dbReference type="OrthoDB" id="227596at2"/>
<evidence type="ECO:0000256" key="3">
    <source>
        <dbReference type="ARBA" id="ARBA00022553"/>
    </source>
</evidence>
<feature type="domain" description="GAF" evidence="9">
    <location>
        <begin position="41"/>
        <end position="195"/>
    </location>
</feature>
<dbReference type="CDD" id="cd16917">
    <property type="entry name" value="HATPase_UhpB-NarQ-NarX-like"/>
    <property type="match status" value="1"/>
</dbReference>
<dbReference type="PANTHER" id="PTHR24421:SF10">
    <property type="entry name" value="NITRATE_NITRITE SENSOR PROTEIN NARQ"/>
    <property type="match status" value="1"/>
</dbReference>
<keyword evidence="8" id="KW-0902">Two-component regulatory system</keyword>
<dbReference type="InterPro" id="IPR050482">
    <property type="entry name" value="Sensor_HK_TwoCompSys"/>
</dbReference>
<comment type="catalytic activity">
    <reaction evidence="1">
        <text>ATP + protein L-histidine = ADP + protein N-phospho-L-histidine.</text>
        <dbReference type="EC" id="2.7.13.3"/>
    </reaction>
</comment>
<dbReference type="InterPro" id="IPR011712">
    <property type="entry name" value="Sig_transdc_His_kin_sub3_dim/P"/>
</dbReference>
<dbReference type="GO" id="GO:0000155">
    <property type="term" value="F:phosphorelay sensor kinase activity"/>
    <property type="evidence" value="ECO:0007669"/>
    <property type="project" value="InterPro"/>
</dbReference>
<evidence type="ECO:0000313" key="11">
    <source>
        <dbReference type="EMBL" id="TQL90768.1"/>
    </source>
</evidence>
<dbReference type="InterPro" id="IPR003018">
    <property type="entry name" value="GAF"/>
</dbReference>
<keyword evidence="3" id="KW-0597">Phosphoprotein</keyword>
<evidence type="ECO:0000313" key="12">
    <source>
        <dbReference type="Proteomes" id="UP000316096"/>
    </source>
</evidence>
<dbReference type="InterPro" id="IPR003594">
    <property type="entry name" value="HATPase_dom"/>
</dbReference>
<proteinExistence type="predicted"/>
<feature type="domain" description="Histidine kinase/HSP90-like ATPase" evidence="10">
    <location>
        <begin position="304"/>
        <end position="394"/>
    </location>
</feature>
<dbReference type="GO" id="GO:0046983">
    <property type="term" value="F:protein dimerization activity"/>
    <property type="evidence" value="ECO:0007669"/>
    <property type="project" value="InterPro"/>
</dbReference>
<keyword evidence="4" id="KW-0808">Transferase</keyword>
<sequence length="395" mass="42296">MKIIGLRDAIGLARRLTRLSRLADEQRALLRVATLVAQGAPPAGIIGAVAREMGCLLGADYVIVNRYEPDRTSTVVGHWRRPGVPDIMPPLGGRWPIEDGIVEAAVARTGKAARMTDYARAGSELGAWTRTRGIKYVVASPITVEGRLWGFAANVSPGSTPQPVDTEERMLRFMALVGNAIAGAESRAELLASRARVVAASDATRRRFERDLHDGAQQRLVSLALELRTTEAMVPPGQHELRERLARTARGLTGVLHDLQEISRGLHPAILSKGGLEAAVRSLAQRSPVPVRLDLRLVGQLAEPLEVAVYYAVSEALTNTLKHAHATEVRVGIQVEDEAVWVSVHDDGVGGADLGCGSGLIGLRDRVEPLGGDIQITSPPGEGTSLLIRIPTCGE</sequence>
<dbReference type="AlphaFoldDB" id="A0A543C145"/>
<name>A0A543C145_9ACTN</name>
<keyword evidence="7" id="KW-0067">ATP-binding</keyword>
<evidence type="ECO:0000259" key="10">
    <source>
        <dbReference type="SMART" id="SM00387"/>
    </source>
</evidence>